<dbReference type="STRING" id="568899.SAMN05192534_101367"/>
<accession>A0A1G7Z234</accession>
<dbReference type="AlphaFoldDB" id="A0A1G7Z234"/>
<dbReference type="RefSeq" id="WP_091270625.1">
    <property type="nucleotide sequence ID" value="NZ_FNDK01000001.1"/>
</dbReference>
<dbReference type="EMBL" id="FNDK01000001">
    <property type="protein sequence ID" value="SDH02687.1"/>
    <property type="molecule type" value="Genomic_DNA"/>
</dbReference>
<protein>
    <submittedName>
        <fullName evidence="1">Uncharacterized protein</fullName>
    </submittedName>
</protein>
<dbReference type="Proteomes" id="UP000199163">
    <property type="component" value="Unassembled WGS sequence"/>
</dbReference>
<keyword evidence="2" id="KW-1185">Reference proteome</keyword>
<proteinExistence type="predicted"/>
<evidence type="ECO:0000313" key="1">
    <source>
        <dbReference type="EMBL" id="SDH02687.1"/>
    </source>
</evidence>
<name>A0A1G7Z234_9BACI</name>
<organism evidence="1 2">
    <name type="scientific">Alteribacillus persepolensis</name>
    <dbReference type="NCBI Taxonomy" id="568899"/>
    <lineage>
        <taxon>Bacteria</taxon>
        <taxon>Bacillati</taxon>
        <taxon>Bacillota</taxon>
        <taxon>Bacilli</taxon>
        <taxon>Bacillales</taxon>
        <taxon>Bacillaceae</taxon>
        <taxon>Alteribacillus</taxon>
    </lineage>
</organism>
<reference evidence="1 2" key="1">
    <citation type="submission" date="2016-10" db="EMBL/GenBank/DDBJ databases">
        <authorList>
            <person name="de Groot N.N."/>
        </authorList>
    </citation>
    <scope>NUCLEOTIDE SEQUENCE [LARGE SCALE GENOMIC DNA]</scope>
    <source>
        <strain evidence="1 2">DSM 21632</strain>
    </source>
</reference>
<sequence>MRPITPLIQTGYSLRAYFDNRWPTPLAFLSVNNIQVTGGNNSQIKPLIAANHPVILADW</sequence>
<evidence type="ECO:0000313" key="2">
    <source>
        <dbReference type="Proteomes" id="UP000199163"/>
    </source>
</evidence>
<gene>
    <name evidence="1" type="ORF">SAMN05192534_101367</name>
</gene>